<sequence length="347" mass="36900">MNRLQRIAAPIIALTVAAAAAACGSSGDESSTTGGDESFVIGFDAYWLGNSWSQQLQAEFEAAAEQYDTIDDVIYTQSDNDVQRQISNVESMMAQGVDAIVLTPISPDAVVPVIRRAEDAGIRVVLAGNPAAEPVYTAMVNVDDHEFGRAGAEWLVEKLGGQGSIFVLNGLAGNPTSEARFAGAKEVFDQNPGIEIVATANADWDQAAARTTVDSLLAAHPDVDGVWSQGGSMTMGAIEAFEAAGHQLVPMTGEDSNALLKKWTELIAAGDAGFDSIGVSKPTWLTAQALDVAMEALAGEEVEQDQIIEPSLITADNLEEYVRPDLPDSFWSNTRMTDDQIMRLFEG</sequence>
<proteinExistence type="inferred from homology"/>
<protein>
    <submittedName>
        <fullName evidence="6">Ribose ABC transporter</fullName>
    </submittedName>
</protein>
<dbReference type="EMBL" id="SMLB01000006">
    <property type="protein sequence ID" value="TDD71250.1"/>
    <property type="molecule type" value="Genomic_DNA"/>
</dbReference>
<feature type="signal peptide" evidence="4">
    <location>
        <begin position="1"/>
        <end position="21"/>
    </location>
</feature>
<reference evidence="6 7" key="1">
    <citation type="submission" date="2019-02" db="EMBL/GenBank/DDBJ databases">
        <title>Draft genome sequences of novel Actinobacteria.</title>
        <authorList>
            <person name="Sahin N."/>
            <person name="Ay H."/>
            <person name="Saygin H."/>
        </authorList>
    </citation>
    <scope>NUCLEOTIDE SEQUENCE [LARGE SCALE GENOMIC DNA]</scope>
    <source>
        <strain evidence="6 7">8K307</strain>
    </source>
</reference>
<dbReference type="Proteomes" id="UP000295217">
    <property type="component" value="Unassembled WGS sequence"/>
</dbReference>
<dbReference type="InterPro" id="IPR025997">
    <property type="entry name" value="SBP_2_dom"/>
</dbReference>
<dbReference type="GO" id="GO:0030313">
    <property type="term" value="C:cell envelope"/>
    <property type="evidence" value="ECO:0007669"/>
    <property type="project" value="UniProtKB-SubCell"/>
</dbReference>
<dbReference type="Pfam" id="PF13407">
    <property type="entry name" value="Peripla_BP_4"/>
    <property type="match status" value="1"/>
</dbReference>
<feature type="chain" id="PRO_5039077133" evidence="4">
    <location>
        <begin position="22"/>
        <end position="347"/>
    </location>
</feature>
<dbReference type="RefSeq" id="WP_132102316.1">
    <property type="nucleotide sequence ID" value="NZ_SMLB01000006.1"/>
</dbReference>
<evidence type="ECO:0000313" key="6">
    <source>
        <dbReference type="EMBL" id="TDD71250.1"/>
    </source>
</evidence>
<dbReference type="InterPro" id="IPR028082">
    <property type="entry name" value="Peripla_BP_I"/>
</dbReference>
<name>A0A4R5AIE1_9ACTN</name>
<dbReference type="GO" id="GO:0030246">
    <property type="term" value="F:carbohydrate binding"/>
    <property type="evidence" value="ECO:0007669"/>
    <property type="project" value="UniProtKB-ARBA"/>
</dbReference>
<dbReference type="PROSITE" id="PS51257">
    <property type="entry name" value="PROKAR_LIPOPROTEIN"/>
    <property type="match status" value="1"/>
</dbReference>
<dbReference type="CDD" id="cd19996">
    <property type="entry name" value="PBP1_ABC_sugar_binding-like"/>
    <property type="match status" value="1"/>
</dbReference>
<comment type="caution">
    <text evidence="6">The sequence shown here is derived from an EMBL/GenBank/DDBJ whole genome shotgun (WGS) entry which is preliminary data.</text>
</comment>
<dbReference type="Gene3D" id="3.40.50.2300">
    <property type="match status" value="2"/>
</dbReference>
<evidence type="ECO:0000256" key="1">
    <source>
        <dbReference type="ARBA" id="ARBA00004196"/>
    </source>
</evidence>
<evidence type="ECO:0000313" key="7">
    <source>
        <dbReference type="Proteomes" id="UP000295217"/>
    </source>
</evidence>
<accession>A0A4R5AIE1</accession>
<dbReference type="OrthoDB" id="7322203at2"/>
<evidence type="ECO:0000256" key="2">
    <source>
        <dbReference type="ARBA" id="ARBA00007639"/>
    </source>
</evidence>
<comment type="subcellular location">
    <subcellularLocation>
        <location evidence="1">Cell envelope</location>
    </subcellularLocation>
</comment>
<feature type="domain" description="Periplasmic binding protein" evidence="5">
    <location>
        <begin position="41"/>
        <end position="301"/>
    </location>
</feature>
<dbReference type="PANTHER" id="PTHR46847">
    <property type="entry name" value="D-ALLOSE-BINDING PERIPLASMIC PROTEIN-RELATED"/>
    <property type="match status" value="1"/>
</dbReference>
<organism evidence="6 7">
    <name type="scientific">Jiangella aurantiaca</name>
    <dbReference type="NCBI Taxonomy" id="2530373"/>
    <lineage>
        <taxon>Bacteria</taxon>
        <taxon>Bacillati</taxon>
        <taxon>Actinomycetota</taxon>
        <taxon>Actinomycetes</taxon>
        <taxon>Jiangellales</taxon>
        <taxon>Jiangellaceae</taxon>
        <taxon>Jiangella</taxon>
    </lineage>
</organism>
<dbReference type="SUPFAM" id="SSF53822">
    <property type="entry name" value="Periplasmic binding protein-like I"/>
    <property type="match status" value="1"/>
</dbReference>
<evidence type="ECO:0000259" key="5">
    <source>
        <dbReference type="Pfam" id="PF13407"/>
    </source>
</evidence>
<dbReference type="AlphaFoldDB" id="A0A4R5AIE1"/>
<keyword evidence="3 4" id="KW-0732">Signal</keyword>
<evidence type="ECO:0000256" key="3">
    <source>
        <dbReference type="ARBA" id="ARBA00022729"/>
    </source>
</evidence>
<comment type="similarity">
    <text evidence="2">Belongs to the bacterial solute-binding protein 2 family.</text>
</comment>
<evidence type="ECO:0000256" key="4">
    <source>
        <dbReference type="SAM" id="SignalP"/>
    </source>
</evidence>
<dbReference type="PANTHER" id="PTHR46847:SF1">
    <property type="entry name" value="D-ALLOSE-BINDING PERIPLASMIC PROTEIN-RELATED"/>
    <property type="match status" value="1"/>
</dbReference>
<gene>
    <name evidence="6" type="ORF">E1262_06455</name>
</gene>
<keyword evidence="7" id="KW-1185">Reference proteome</keyword>